<reference evidence="1" key="1">
    <citation type="journal article" date="2015" name="Nature">
        <title>Complex archaea that bridge the gap between prokaryotes and eukaryotes.</title>
        <authorList>
            <person name="Spang A."/>
            <person name="Saw J.H."/>
            <person name="Jorgensen S.L."/>
            <person name="Zaremba-Niedzwiedzka K."/>
            <person name="Martijn J."/>
            <person name="Lind A.E."/>
            <person name="van Eijk R."/>
            <person name="Schleper C."/>
            <person name="Guy L."/>
            <person name="Ettema T.J."/>
        </authorList>
    </citation>
    <scope>NUCLEOTIDE SEQUENCE</scope>
</reference>
<comment type="caution">
    <text evidence="1">The sequence shown here is derived from an EMBL/GenBank/DDBJ whole genome shotgun (WGS) entry which is preliminary data.</text>
</comment>
<protein>
    <recommendedName>
        <fullName evidence="2">DUF560 domain-containing protein</fullName>
    </recommendedName>
</protein>
<name>A0A0F9X7D2_9ZZZZ</name>
<sequence>MACGCLLAAAPVHAEPSVALTLPEARSLAVHALQGDRPALASQIAHGLLVADPRSPYAHYVLATAHADMGDATAGRRSAARAYRYAETTVQKFQAAELAARLTFAEGRPTRTQLWLRRAVQNAPSPEIEEQLARDYARVRRENPFRFSISGGVKPSSNVNNGADTAQQVIDGLPFTGRLSGGAQALSGVVGTVDAVAGYRLRSTDRARTDLAARLFVQRIALDSRSHHLAPEVRNRDFGATYADVTLRQTYAVGTRGNTVDVTGSVGEYWSGGNRSYTFARVGLGHRWQVSAATSVSFGAAIEERFSDRAHFFDSSTASVNAGANYTVAGGDGIGLSVNLRKTESDFINYASTAASLRLTYSFADQIGPAIVRAGLVLGKTDYDDYVAVFSVPGGKQDYATYADVNVLLPDVDYAGFAPSVNFRAGRTRSNVSRFETRELSVSLGFQSKF</sequence>
<gene>
    <name evidence="1" type="ORF">LCGC14_0184380</name>
</gene>
<dbReference type="EMBL" id="LAZR01000075">
    <property type="protein sequence ID" value="KKN94861.1"/>
    <property type="molecule type" value="Genomic_DNA"/>
</dbReference>
<evidence type="ECO:0000313" key="1">
    <source>
        <dbReference type="EMBL" id="KKN94861.1"/>
    </source>
</evidence>
<dbReference type="AlphaFoldDB" id="A0A0F9X7D2"/>
<organism evidence="1">
    <name type="scientific">marine sediment metagenome</name>
    <dbReference type="NCBI Taxonomy" id="412755"/>
    <lineage>
        <taxon>unclassified sequences</taxon>
        <taxon>metagenomes</taxon>
        <taxon>ecological metagenomes</taxon>
    </lineage>
</organism>
<accession>A0A0F9X7D2</accession>
<evidence type="ECO:0008006" key="2">
    <source>
        <dbReference type="Google" id="ProtNLM"/>
    </source>
</evidence>
<proteinExistence type="predicted"/>